<reference evidence="1" key="1">
    <citation type="submission" date="2019-08" db="EMBL/GenBank/DDBJ databases">
        <authorList>
            <person name="Kucharzyk K."/>
            <person name="Murdoch R.W."/>
            <person name="Higgins S."/>
            <person name="Loffler F."/>
        </authorList>
    </citation>
    <scope>NUCLEOTIDE SEQUENCE</scope>
</reference>
<accession>A0A645C1J4</accession>
<name>A0A645C1J4_9ZZZZ</name>
<dbReference type="AlphaFoldDB" id="A0A645C1J4"/>
<comment type="caution">
    <text evidence="1">The sequence shown here is derived from an EMBL/GenBank/DDBJ whole genome shotgun (WGS) entry which is preliminary data.</text>
</comment>
<evidence type="ECO:0000313" key="1">
    <source>
        <dbReference type="EMBL" id="MPM71676.1"/>
    </source>
</evidence>
<organism evidence="1">
    <name type="scientific">bioreactor metagenome</name>
    <dbReference type="NCBI Taxonomy" id="1076179"/>
    <lineage>
        <taxon>unclassified sequences</taxon>
        <taxon>metagenomes</taxon>
        <taxon>ecological metagenomes</taxon>
    </lineage>
</organism>
<proteinExistence type="predicted"/>
<dbReference type="EMBL" id="VSSQ01024264">
    <property type="protein sequence ID" value="MPM71676.1"/>
    <property type="molecule type" value="Genomic_DNA"/>
</dbReference>
<sequence length="377" mass="39324">MQKLRQHDEDGGRTRVAAPCQIAPPALARNAELGLVQQLVDNRDEALRRVVAEKVVYAAFGNPALVGKGCIFVNADIEQVRQQANVLAQCQSACGLGITPGGEVQMACATIGRQAQLHAHGIVAGKAALVRPLELEAQSVGLGQGLGAAQQHGARTVGQHPAQKVGVKVGVIALCCKARTLEKARRHFAGHRQGQRMGAAFHGHGSGLHGAHTGGADPVHGQRFHGRGGHLALNHAGKAGHQRITPRRAAGQKADITELLASQSQGLLDRSGCHAGVAEHRLAFAIDGVVAGLNAVLGQDAALDALGDAVQRCDKRIHASIVHWGAGQKHAGRLQIDVGIGNRHRSSTGFYFTASVGICGLVLAAGQTRPNTNTRPI</sequence>
<gene>
    <name evidence="1" type="ORF">SDC9_118646</name>
</gene>
<protein>
    <submittedName>
        <fullName evidence="1">Uncharacterized protein</fullName>
    </submittedName>
</protein>